<keyword evidence="3" id="KW-1185">Reference proteome</keyword>
<dbReference type="OrthoDB" id="3932796at2759"/>
<dbReference type="Proteomes" id="UP000800096">
    <property type="component" value="Unassembled WGS sequence"/>
</dbReference>
<protein>
    <submittedName>
        <fullName evidence="2">Uncharacterized protein</fullName>
    </submittedName>
</protein>
<sequence>MRLPVVQEEESDVSRITCWLEEVPLANEEEEEGVEPATPRRGIIGTAGNFQQVSPTDTSFSGASVFDNQDSSSSPCPGGRSRFPDNGSDATSVDDGDDDAHKPSVEKSVHPLAPENLHAHNVRSTTNDSLADHEHPTAPAPSQTHPRLTTILSCIQCTLLALPCSRTPPCCSRCMRNARTCAPPCLLVRPRFADELPTVPTRLRTRPVLLRRADESAAAWAEKMAVKARLLEGWRAGVERLNWVCPRIESERRGGWMGEGKGGGGVNGGEWEGVGRVVWWRGEVGEGMEEI</sequence>
<organism evidence="2 3">
    <name type="scientific">Ampelomyces quisqualis</name>
    <name type="common">Powdery mildew agent</name>
    <dbReference type="NCBI Taxonomy" id="50730"/>
    <lineage>
        <taxon>Eukaryota</taxon>
        <taxon>Fungi</taxon>
        <taxon>Dikarya</taxon>
        <taxon>Ascomycota</taxon>
        <taxon>Pezizomycotina</taxon>
        <taxon>Dothideomycetes</taxon>
        <taxon>Pleosporomycetidae</taxon>
        <taxon>Pleosporales</taxon>
        <taxon>Pleosporineae</taxon>
        <taxon>Phaeosphaeriaceae</taxon>
        <taxon>Ampelomyces</taxon>
    </lineage>
</organism>
<dbReference type="EMBL" id="ML979136">
    <property type="protein sequence ID" value="KAF1915663.1"/>
    <property type="molecule type" value="Genomic_DNA"/>
</dbReference>
<proteinExistence type="predicted"/>
<feature type="compositionally biased region" description="Polar residues" evidence="1">
    <location>
        <begin position="48"/>
        <end position="70"/>
    </location>
</feature>
<gene>
    <name evidence="2" type="ORF">BDU57DRAFT_530595</name>
</gene>
<feature type="compositionally biased region" description="Low complexity" evidence="1">
    <location>
        <begin position="71"/>
        <end position="91"/>
    </location>
</feature>
<accession>A0A6A5QJN4</accession>
<dbReference type="AlphaFoldDB" id="A0A6A5QJN4"/>
<reference evidence="2" key="1">
    <citation type="journal article" date="2020" name="Stud. Mycol.">
        <title>101 Dothideomycetes genomes: a test case for predicting lifestyles and emergence of pathogens.</title>
        <authorList>
            <person name="Haridas S."/>
            <person name="Albert R."/>
            <person name="Binder M."/>
            <person name="Bloem J."/>
            <person name="Labutti K."/>
            <person name="Salamov A."/>
            <person name="Andreopoulos B."/>
            <person name="Baker S."/>
            <person name="Barry K."/>
            <person name="Bills G."/>
            <person name="Bluhm B."/>
            <person name="Cannon C."/>
            <person name="Castanera R."/>
            <person name="Culley D."/>
            <person name="Daum C."/>
            <person name="Ezra D."/>
            <person name="Gonzalez J."/>
            <person name="Henrissat B."/>
            <person name="Kuo A."/>
            <person name="Liang C."/>
            <person name="Lipzen A."/>
            <person name="Lutzoni F."/>
            <person name="Magnuson J."/>
            <person name="Mondo S."/>
            <person name="Nolan M."/>
            <person name="Ohm R."/>
            <person name="Pangilinan J."/>
            <person name="Park H.-J."/>
            <person name="Ramirez L."/>
            <person name="Alfaro M."/>
            <person name="Sun H."/>
            <person name="Tritt A."/>
            <person name="Yoshinaga Y."/>
            <person name="Zwiers L.-H."/>
            <person name="Turgeon B."/>
            <person name="Goodwin S."/>
            <person name="Spatafora J."/>
            <person name="Crous P."/>
            <person name="Grigoriev I."/>
        </authorList>
    </citation>
    <scope>NUCLEOTIDE SEQUENCE</scope>
    <source>
        <strain evidence="2">HMLAC05119</strain>
    </source>
</reference>
<name>A0A6A5QJN4_AMPQU</name>
<evidence type="ECO:0000313" key="3">
    <source>
        <dbReference type="Proteomes" id="UP000800096"/>
    </source>
</evidence>
<feature type="region of interest" description="Disordered" evidence="1">
    <location>
        <begin position="25"/>
        <end position="145"/>
    </location>
</feature>
<evidence type="ECO:0000313" key="2">
    <source>
        <dbReference type="EMBL" id="KAF1915663.1"/>
    </source>
</evidence>
<evidence type="ECO:0000256" key="1">
    <source>
        <dbReference type="SAM" id="MobiDB-lite"/>
    </source>
</evidence>
<feature type="compositionally biased region" description="Basic and acidic residues" evidence="1">
    <location>
        <begin position="99"/>
        <end position="109"/>
    </location>
</feature>